<evidence type="ECO:0000256" key="2">
    <source>
        <dbReference type="ARBA" id="ARBA00022723"/>
    </source>
</evidence>
<gene>
    <name evidence="6" type="ORF">B1B_03448</name>
</gene>
<comment type="caution">
    <text evidence="6">The sequence shown here is derived from an EMBL/GenBank/DDBJ whole genome shotgun (WGS) entry which is preliminary data.</text>
</comment>
<evidence type="ECO:0000256" key="1">
    <source>
        <dbReference type="ARBA" id="ARBA00001947"/>
    </source>
</evidence>
<dbReference type="EMBL" id="AUZY01002120">
    <property type="protein sequence ID" value="EQD73002.1"/>
    <property type="molecule type" value="Genomic_DNA"/>
</dbReference>
<organism evidence="6">
    <name type="scientific">mine drainage metagenome</name>
    <dbReference type="NCBI Taxonomy" id="410659"/>
    <lineage>
        <taxon>unclassified sequences</taxon>
        <taxon>metagenomes</taxon>
        <taxon>ecological metagenomes</taxon>
    </lineage>
</organism>
<feature type="domain" description="Glucose dehydrogenase C-terminal" evidence="5">
    <location>
        <begin position="2"/>
        <end position="179"/>
    </location>
</feature>
<dbReference type="AlphaFoldDB" id="T1BSY8"/>
<dbReference type="GO" id="GO:0016491">
    <property type="term" value="F:oxidoreductase activity"/>
    <property type="evidence" value="ECO:0007669"/>
    <property type="project" value="UniProtKB-KW"/>
</dbReference>
<protein>
    <submittedName>
        <fullName evidence="6">Alcohol dehydrogenase GroES domain protein</fullName>
    </submittedName>
</protein>
<evidence type="ECO:0000313" key="6">
    <source>
        <dbReference type="EMBL" id="EQD73002.1"/>
    </source>
</evidence>
<dbReference type="Pfam" id="PF16912">
    <property type="entry name" value="Glu_dehyd_C"/>
    <property type="match status" value="1"/>
</dbReference>
<evidence type="ECO:0000259" key="5">
    <source>
        <dbReference type="Pfam" id="PF16912"/>
    </source>
</evidence>
<comment type="cofactor">
    <cofactor evidence="1">
        <name>Zn(2+)</name>
        <dbReference type="ChEBI" id="CHEBI:29105"/>
    </cofactor>
</comment>
<dbReference type="SUPFAM" id="SSF51735">
    <property type="entry name" value="NAD(P)-binding Rossmann-fold domains"/>
    <property type="match status" value="1"/>
</dbReference>
<keyword evidence="2" id="KW-0479">Metal-binding</keyword>
<dbReference type="GO" id="GO:0046872">
    <property type="term" value="F:metal ion binding"/>
    <property type="evidence" value="ECO:0007669"/>
    <property type="project" value="UniProtKB-KW"/>
</dbReference>
<dbReference type="InterPro" id="IPR031640">
    <property type="entry name" value="Glu_dehyd_C"/>
</dbReference>
<reference evidence="6" key="1">
    <citation type="submission" date="2013-08" db="EMBL/GenBank/DDBJ databases">
        <authorList>
            <person name="Mendez C."/>
            <person name="Richter M."/>
            <person name="Ferrer M."/>
            <person name="Sanchez J."/>
        </authorList>
    </citation>
    <scope>NUCLEOTIDE SEQUENCE</scope>
</reference>
<dbReference type="InterPro" id="IPR036291">
    <property type="entry name" value="NAD(P)-bd_dom_sf"/>
</dbReference>
<keyword evidence="4" id="KW-0560">Oxidoreductase</keyword>
<evidence type="ECO:0000256" key="4">
    <source>
        <dbReference type="ARBA" id="ARBA00023002"/>
    </source>
</evidence>
<accession>T1BSY8</accession>
<proteinExistence type="predicted"/>
<name>T1BSY8_9ZZZZ</name>
<evidence type="ECO:0000256" key="3">
    <source>
        <dbReference type="ARBA" id="ARBA00022833"/>
    </source>
</evidence>
<keyword evidence="3" id="KW-0862">Zinc</keyword>
<dbReference type="Gene3D" id="3.40.50.720">
    <property type="entry name" value="NAD(P)-binding Rossmann-like Domain"/>
    <property type="match status" value="1"/>
</dbReference>
<reference evidence="6" key="2">
    <citation type="journal article" date="2014" name="ISME J.">
        <title>Microbial stratification in low pH oxic and suboxic macroscopic growths along an acid mine drainage.</title>
        <authorList>
            <person name="Mendez-Garcia C."/>
            <person name="Mesa V."/>
            <person name="Sprenger R.R."/>
            <person name="Richter M."/>
            <person name="Diez M.S."/>
            <person name="Solano J."/>
            <person name="Bargiela R."/>
            <person name="Golyshina O.V."/>
            <person name="Manteca A."/>
            <person name="Ramos J.L."/>
            <person name="Gallego J.R."/>
            <person name="Llorente I."/>
            <person name="Martins Dos Santos V.A."/>
            <person name="Jensen O.N."/>
            <person name="Pelaez A.I."/>
            <person name="Sanchez J."/>
            <person name="Ferrer M."/>
        </authorList>
    </citation>
    <scope>NUCLEOTIDE SEQUENCE</scope>
</reference>
<sequence length="185" mass="19458">MRALVAGTGAIGILASLILRLRGYMVTAIDRHDASTPAGQLLSVMGVQHVNAAAGTSALGSDRFDLIVEATGAIALDFDLLGLLAINGVLVLTGIPNAQAPPIPVAAGALLRQMVLANQAVVGSVNANRSYFEAGVRDFTEAHRRWPGLLERFVTRRRPIEEFPEVLGRREGGAIKNVLVLDASG</sequence>